<reference evidence="3 4" key="1">
    <citation type="journal article" date="2015" name="Nature">
        <title>rRNA introns, odd ribosomes, and small enigmatic genomes across a large radiation of phyla.</title>
        <authorList>
            <person name="Brown C.T."/>
            <person name="Hug L.A."/>
            <person name="Thomas B.C."/>
            <person name="Sharon I."/>
            <person name="Castelle C.J."/>
            <person name="Singh A."/>
            <person name="Wilkins M.J."/>
            <person name="Williams K.H."/>
            <person name="Banfield J.F."/>
        </authorList>
    </citation>
    <scope>NUCLEOTIDE SEQUENCE [LARGE SCALE GENOMIC DNA]</scope>
</reference>
<dbReference type="Proteomes" id="UP000034012">
    <property type="component" value="Unassembled WGS sequence"/>
</dbReference>
<feature type="region of interest" description="Disordered" evidence="1">
    <location>
        <begin position="1"/>
        <end position="23"/>
    </location>
</feature>
<evidence type="ECO:0000256" key="2">
    <source>
        <dbReference type="SAM" id="Phobius"/>
    </source>
</evidence>
<keyword evidence="2" id="KW-0812">Transmembrane</keyword>
<accession>A0A837I4Y5</accession>
<proteinExistence type="predicted"/>
<keyword evidence="2" id="KW-0472">Membrane</keyword>
<evidence type="ECO:0000313" key="4">
    <source>
        <dbReference type="Proteomes" id="UP000034012"/>
    </source>
</evidence>
<organism evidence="3 4">
    <name type="scientific">Candidatus Woesebacteria bacterium GW2011_GWB1_44_11</name>
    <dbReference type="NCBI Taxonomy" id="1618579"/>
    <lineage>
        <taxon>Bacteria</taxon>
        <taxon>Candidatus Woeseibacteriota</taxon>
    </lineage>
</organism>
<gene>
    <name evidence="3" type="ORF">UW20_C0014G0025</name>
</gene>
<comment type="caution">
    <text evidence="3">The sequence shown here is derived from an EMBL/GenBank/DDBJ whole genome shotgun (WGS) entry which is preliminary data.</text>
</comment>
<evidence type="ECO:0000256" key="1">
    <source>
        <dbReference type="SAM" id="MobiDB-lite"/>
    </source>
</evidence>
<protein>
    <recommendedName>
        <fullName evidence="5">DUF5673 domain-containing protein</fullName>
    </recommendedName>
</protein>
<sequence length="188" mass="21606">MRSMDPADSEKSESQSTLNNEPQAVVVRREPERDLVTWTASARPFKRRDRQFYVTTFAVAGIVSLVLFLAEGIMPVILIISLVFLYYVLSTVQPEDVDYKITTKGVKIAGKLTEWQYLNRYWFAKRFDNELLVVDTVLLPGRMEFMITPEVKEKIKKEVSTYIPYEEVSPTALDKVTSWFAAKLPGNK</sequence>
<dbReference type="AlphaFoldDB" id="A0A837I4Y5"/>
<dbReference type="EMBL" id="LCHK01000014">
    <property type="protein sequence ID" value="KKT32475.1"/>
    <property type="molecule type" value="Genomic_DNA"/>
</dbReference>
<feature type="transmembrane region" description="Helical" evidence="2">
    <location>
        <begin position="52"/>
        <end position="70"/>
    </location>
</feature>
<evidence type="ECO:0000313" key="3">
    <source>
        <dbReference type="EMBL" id="KKT32475.1"/>
    </source>
</evidence>
<feature type="transmembrane region" description="Helical" evidence="2">
    <location>
        <begin position="76"/>
        <end position="92"/>
    </location>
</feature>
<name>A0A837I4Y5_9BACT</name>
<keyword evidence="2" id="KW-1133">Transmembrane helix</keyword>
<evidence type="ECO:0008006" key="5">
    <source>
        <dbReference type="Google" id="ProtNLM"/>
    </source>
</evidence>